<dbReference type="GO" id="GO:0046872">
    <property type="term" value="F:metal ion binding"/>
    <property type="evidence" value="ECO:0007669"/>
    <property type="project" value="UniProtKB-KW"/>
</dbReference>
<feature type="binding site" evidence="7">
    <location>
        <position position="212"/>
    </location>
    <ligand>
        <name>substrate</name>
    </ligand>
</feature>
<dbReference type="HOGENOM" id="CLU_032482_2_1_14"/>
<feature type="binding site" evidence="7">
    <location>
        <begin position="293"/>
        <end position="295"/>
    </location>
    <ligand>
        <name>substrate</name>
    </ligand>
</feature>
<accession>A0A097SS88</accession>
<dbReference type="AlphaFoldDB" id="A0A097SS88"/>
<evidence type="ECO:0000313" key="10">
    <source>
        <dbReference type="EMBL" id="AIV03445.1"/>
    </source>
</evidence>
<dbReference type="GO" id="GO:0006046">
    <property type="term" value="P:N-acetylglucosamine catabolic process"/>
    <property type="evidence" value="ECO:0007669"/>
    <property type="project" value="TreeGrafter"/>
</dbReference>
<dbReference type="GO" id="GO:0008448">
    <property type="term" value="F:N-acetylglucosamine-6-phosphate deacetylase activity"/>
    <property type="evidence" value="ECO:0007669"/>
    <property type="project" value="InterPro"/>
</dbReference>
<feature type="binding site" evidence="8">
    <location>
        <position position="180"/>
    </location>
    <ligand>
        <name>Zn(2+)</name>
        <dbReference type="ChEBI" id="CHEBI:29105"/>
    </ligand>
</feature>
<comment type="similarity">
    <text evidence="1 5">Belongs to the metallo-dependent hydrolases superfamily. NagA family.</text>
</comment>
<keyword evidence="2 8" id="KW-0479">Metal-binding</keyword>
<keyword evidence="4 5" id="KW-0119">Carbohydrate metabolism</keyword>
<dbReference type="SUPFAM" id="SSF51556">
    <property type="entry name" value="Metallo-dependent hydrolases"/>
    <property type="match status" value="1"/>
</dbReference>
<feature type="binding site" evidence="8">
    <location>
        <position position="201"/>
    </location>
    <ligand>
        <name>Zn(2+)</name>
        <dbReference type="ChEBI" id="CHEBI:29105"/>
    </ligand>
</feature>
<evidence type="ECO:0000256" key="1">
    <source>
        <dbReference type="ARBA" id="ARBA00010716"/>
    </source>
</evidence>
<dbReference type="STRING" id="1318617.MGM1_0580"/>
<evidence type="ECO:0000256" key="4">
    <source>
        <dbReference type="ARBA" id="ARBA00023277"/>
    </source>
</evidence>
<gene>
    <name evidence="10" type="primary">nagA</name>
    <name evidence="10" type="ORF">MGM1_0580</name>
</gene>
<feature type="binding site" evidence="7">
    <location>
        <begin position="204"/>
        <end position="205"/>
    </location>
    <ligand>
        <name>substrate</name>
    </ligand>
</feature>
<evidence type="ECO:0000256" key="8">
    <source>
        <dbReference type="PIRSR" id="PIRSR038994-3"/>
    </source>
</evidence>
<dbReference type="PANTHER" id="PTHR11113">
    <property type="entry name" value="N-ACETYLGLUCOSAMINE-6-PHOSPHATE DEACETYLASE"/>
    <property type="match status" value="1"/>
</dbReference>
<dbReference type="NCBIfam" id="TIGR00221">
    <property type="entry name" value="nagA"/>
    <property type="match status" value="1"/>
</dbReference>
<keyword evidence="11" id="KW-1185">Reference proteome</keyword>
<dbReference type="Gene3D" id="2.30.40.10">
    <property type="entry name" value="Urease, subunit C, domain 1"/>
    <property type="match status" value="1"/>
</dbReference>
<evidence type="ECO:0000256" key="3">
    <source>
        <dbReference type="ARBA" id="ARBA00022801"/>
    </source>
</evidence>
<dbReference type="EMBL" id="CP007711">
    <property type="protein sequence ID" value="AIV03445.1"/>
    <property type="molecule type" value="Genomic_DNA"/>
</dbReference>
<dbReference type="Proteomes" id="UP000030066">
    <property type="component" value="Chromosome"/>
</dbReference>
<dbReference type="InterPro" id="IPR032466">
    <property type="entry name" value="Metal_Hydrolase"/>
</dbReference>
<organism evidence="10 11">
    <name type="scientific">Candidatus Malacoplasma girerdii</name>
    <dbReference type="NCBI Taxonomy" id="1318617"/>
    <lineage>
        <taxon>Bacteria</taxon>
        <taxon>Bacillati</taxon>
        <taxon>Mycoplasmatota</taxon>
        <taxon>Mycoplasmoidales</taxon>
        <taxon>Mycoplasmoidaceae</taxon>
        <taxon>Malacoplasma</taxon>
    </lineage>
</organism>
<dbReference type="InterPro" id="IPR006680">
    <property type="entry name" value="Amidohydro-rel"/>
</dbReference>
<feature type="active site" description="Proton donor/acceptor" evidence="6">
    <location>
        <position position="259"/>
    </location>
</feature>
<keyword evidence="3 5" id="KW-0378">Hydrolase</keyword>
<dbReference type="InterPro" id="IPR011059">
    <property type="entry name" value="Metal-dep_hydrolase_composite"/>
</dbReference>
<feature type="binding site" evidence="7">
    <location>
        <position position="236"/>
    </location>
    <ligand>
        <name>substrate</name>
    </ligand>
</feature>
<evidence type="ECO:0000256" key="6">
    <source>
        <dbReference type="PIRSR" id="PIRSR038994-1"/>
    </source>
</evidence>
<evidence type="ECO:0000313" key="11">
    <source>
        <dbReference type="Proteomes" id="UP000030066"/>
    </source>
</evidence>
<comment type="cofactor">
    <cofactor evidence="8">
        <name>a divalent metal cation</name>
        <dbReference type="ChEBI" id="CHEBI:60240"/>
    </cofactor>
    <text evidence="8">Binds 1 divalent metal cation per subunit.</text>
</comment>
<reference evidence="10 11" key="1">
    <citation type="journal article" date="2014" name="PLoS ONE">
        <title>An emerging Mycoplasma associated with trichomoniasis, vaginal infection and disease.</title>
        <authorList>
            <consortium name="Vaginal Microbiome Consortium"/>
            <person name="Fettweis J.M."/>
            <person name="Serrano M.G."/>
            <person name="Huang B."/>
            <person name="Brooks J.P."/>
            <person name="Glascock A.L."/>
            <person name="Sheth N.U."/>
            <person name="Strauss J.F.III."/>
            <person name="Jefferson K.K."/>
            <person name="Buck G.A."/>
        </authorList>
    </citation>
    <scope>NUCLEOTIDE SEQUENCE [LARGE SCALE GENOMIC DNA]</scope>
    <source>
        <strain evidence="10 11">VCU_M1</strain>
    </source>
</reference>
<dbReference type="InterPro" id="IPR003764">
    <property type="entry name" value="GlcNAc_6-P_deAcase"/>
</dbReference>
<evidence type="ECO:0000259" key="9">
    <source>
        <dbReference type="Pfam" id="PF01979"/>
    </source>
</evidence>
<dbReference type="Pfam" id="PF01979">
    <property type="entry name" value="Amidohydro_1"/>
    <property type="match status" value="1"/>
</dbReference>
<dbReference type="eggNOG" id="COG1820">
    <property type="taxonomic scope" value="Bacteria"/>
</dbReference>
<proteinExistence type="inferred from homology"/>
<protein>
    <submittedName>
        <fullName evidence="10">N-acetylglucosamine-6-phosphate deacetylase</fullName>
    </submittedName>
</protein>
<name>A0A097SS88_9BACT</name>
<evidence type="ECO:0000256" key="2">
    <source>
        <dbReference type="ARBA" id="ARBA00022723"/>
    </source>
</evidence>
<feature type="binding site" evidence="8">
    <location>
        <position position="115"/>
    </location>
    <ligand>
        <name>Zn(2+)</name>
        <dbReference type="ChEBI" id="CHEBI:29105"/>
    </ligand>
</feature>
<evidence type="ECO:0000256" key="7">
    <source>
        <dbReference type="PIRSR" id="PIRSR038994-2"/>
    </source>
</evidence>
<dbReference type="SUPFAM" id="SSF51338">
    <property type="entry name" value="Composite domain of metallo-dependent hydrolases"/>
    <property type="match status" value="1"/>
</dbReference>
<dbReference type="Gene3D" id="3.20.20.140">
    <property type="entry name" value="Metal-dependent hydrolases"/>
    <property type="match status" value="1"/>
</dbReference>
<feature type="binding site" evidence="7">
    <location>
        <position position="126"/>
    </location>
    <ligand>
        <name>substrate</name>
    </ligand>
</feature>
<sequence length="369" mass="40682">MIIKNVQVANYDEFIENANVYIENDKIVKVERLPGKGNKLVIPGLIDVHIHGFANNDCMDGKTAVEMISKKLAEKGTTAFMPTVMTSEWDHILASLTNVATASFSGAKNIGIHLEGPFFGPKRRGAHKLECLCEATKEKIDQVLTAAKGQLRKVTIDPSMMTDDLISYLVSNNVIGMLGHTACNYKRAMDAYNAGANTTCHLWNAMSGVDSRVPGLLQAALMRENTYVEIIIDLHHVCYESLLFTFKNKNIDHIMCVSDAIRPAAAPDGDNVSGGMQVEKHGLSIFIKGTQTIAGSGICLYDSLKILRSKFSFNWCDIVKLTSYNASRNCNLVNMAQIRPNYYADLLVIDPDNLELLEVYVNGKKVGEN</sequence>
<dbReference type="PIRSF" id="PIRSF038994">
    <property type="entry name" value="NagA"/>
    <property type="match status" value="1"/>
</dbReference>
<feature type="domain" description="Amidohydrolase-related" evidence="9">
    <location>
        <begin position="40"/>
        <end position="365"/>
    </location>
</feature>
<evidence type="ECO:0000256" key="5">
    <source>
        <dbReference type="PIRNR" id="PIRNR038994"/>
    </source>
</evidence>
<dbReference type="PANTHER" id="PTHR11113:SF14">
    <property type="entry name" value="N-ACETYLGLUCOSAMINE-6-PHOSPHATE DEACETYLASE"/>
    <property type="match status" value="1"/>
</dbReference>
<dbReference type="KEGG" id="mgj:MGM1_0580"/>